<feature type="non-terminal residue" evidence="3">
    <location>
        <position position="41"/>
    </location>
</feature>
<dbReference type="AlphaFoldDB" id="A0A381Y4D2"/>
<keyword evidence="1" id="KW-1133">Transmembrane helix</keyword>
<feature type="transmembrane region" description="Helical" evidence="1">
    <location>
        <begin position="7"/>
        <end position="24"/>
    </location>
</feature>
<dbReference type="Pfam" id="PF01266">
    <property type="entry name" value="DAO"/>
    <property type="match status" value="1"/>
</dbReference>
<dbReference type="EMBL" id="UINC01017354">
    <property type="protein sequence ID" value="SVA71825.1"/>
    <property type="molecule type" value="Genomic_DNA"/>
</dbReference>
<feature type="domain" description="FAD dependent oxidoreductase" evidence="2">
    <location>
        <begin position="7"/>
        <end position="38"/>
    </location>
</feature>
<keyword evidence="1" id="KW-0812">Transmembrane</keyword>
<dbReference type="SUPFAM" id="SSF51905">
    <property type="entry name" value="FAD/NAD(P)-binding domain"/>
    <property type="match status" value="1"/>
</dbReference>
<keyword evidence="1" id="KW-0472">Membrane</keyword>
<evidence type="ECO:0000259" key="2">
    <source>
        <dbReference type="Pfam" id="PF01266"/>
    </source>
</evidence>
<sequence>MKTQYRAVVIGGGIVGSSTLYHLAKMGWKDVVLLEKNEYTS</sequence>
<dbReference type="Gene3D" id="3.50.50.60">
    <property type="entry name" value="FAD/NAD(P)-binding domain"/>
    <property type="match status" value="1"/>
</dbReference>
<dbReference type="InterPro" id="IPR036188">
    <property type="entry name" value="FAD/NAD-bd_sf"/>
</dbReference>
<proteinExistence type="predicted"/>
<gene>
    <name evidence="3" type="ORF">METZ01_LOCUS124679</name>
</gene>
<evidence type="ECO:0000313" key="3">
    <source>
        <dbReference type="EMBL" id="SVA71825.1"/>
    </source>
</evidence>
<accession>A0A381Y4D2</accession>
<evidence type="ECO:0000256" key="1">
    <source>
        <dbReference type="SAM" id="Phobius"/>
    </source>
</evidence>
<reference evidence="3" key="1">
    <citation type="submission" date="2018-05" db="EMBL/GenBank/DDBJ databases">
        <authorList>
            <person name="Lanie J.A."/>
            <person name="Ng W.-L."/>
            <person name="Kazmierczak K.M."/>
            <person name="Andrzejewski T.M."/>
            <person name="Davidsen T.M."/>
            <person name="Wayne K.J."/>
            <person name="Tettelin H."/>
            <person name="Glass J.I."/>
            <person name="Rusch D."/>
            <person name="Podicherti R."/>
            <person name="Tsui H.-C.T."/>
            <person name="Winkler M.E."/>
        </authorList>
    </citation>
    <scope>NUCLEOTIDE SEQUENCE</scope>
</reference>
<protein>
    <recommendedName>
        <fullName evidence="2">FAD dependent oxidoreductase domain-containing protein</fullName>
    </recommendedName>
</protein>
<name>A0A381Y4D2_9ZZZZ</name>
<dbReference type="InterPro" id="IPR006076">
    <property type="entry name" value="FAD-dep_OxRdtase"/>
</dbReference>
<organism evidence="3">
    <name type="scientific">marine metagenome</name>
    <dbReference type="NCBI Taxonomy" id="408172"/>
    <lineage>
        <taxon>unclassified sequences</taxon>
        <taxon>metagenomes</taxon>
        <taxon>ecological metagenomes</taxon>
    </lineage>
</organism>